<dbReference type="Proteomes" id="UP000077755">
    <property type="component" value="Chromosome 5"/>
</dbReference>
<evidence type="ECO:0000256" key="1">
    <source>
        <dbReference type="ARBA" id="ARBA00022737"/>
    </source>
</evidence>
<reference evidence="3" key="1">
    <citation type="journal article" date="2016" name="Nat. Genet.">
        <title>A high-quality carrot genome assembly provides new insights into carotenoid accumulation and asterid genome evolution.</title>
        <authorList>
            <person name="Iorizzo M."/>
            <person name="Ellison S."/>
            <person name="Senalik D."/>
            <person name="Zeng P."/>
            <person name="Satapoomin P."/>
            <person name="Huang J."/>
            <person name="Bowman M."/>
            <person name="Iovene M."/>
            <person name="Sanseverino W."/>
            <person name="Cavagnaro P."/>
            <person name="Yildiz M."/>
            <person name="Macko-Podgorni A."/>
            <person name="Moranska E."/>
            <person name="Grzebelus E."/>
            <person name="Grzebelus D."/>
            <person name="Ashrafi H."/>
            <person name="Zheng Z."/>
            <person name="Cheng S."/>
            <person name="Spooner D."/>
            <person name="Van Deynze A."/>
            <person name="Simon P."/>
        </authorList>
    </citation>
    <scope>NUCLEOTIDE SEQUENCE</scope>
    <source>
        <tissue evidence="3">Leaf</tissue>
    </source>
</reference>
<dbReference type="FunFam" id="1.25.40.10:FF:000184">
    <property type="entry name" value="Pentatricopeptide repeat-containing protein, chloroplastic"/>
    <property type="match status" value="1"/>
</dbReference>
<name>A0AAF0X8W2_DAUCS</name>
<dbReference type="PANTHER" id="PTHR47926:SF499">
    <property type="entry name" value="PENTATRICOPEPTIDE REPEAT-CONTAINING PROTEIN"/>
    <property type="match status" value="1"/>
</dbReference>
<dbReference type="EMBL" id="CP093347">
    <property type="protein sequence ID" value="WOH02594.1"/>
    <property type="molecule type" value="Genomic_DNA"/>
</dbReference>
<dbReference type="GO" id="GO:0003723">
    <property type="term" value="F:RNA binding"/>
    <property type="evidence" value="ECO:0007669"/>
    <property type="project" value="InterPro"/>
</dbReference>
<feature type="repeat" description="PPR" evidence="2">
    <location>
        <begin position="352"/>
        <end position="382"/>
    </location>
</feature>
<evidence type="ECO:0000313" key="3">
    <source>
        <dbReference type="EMBL" id="WOH02594.1"/>
    </source>
</evidence>
<sequence length="597" mass="67168">MFLPSLKPHLGNNRILTLLQTSKTFSQILQIHAQLITTNFLNDPLITGKLLSTLTSKYLNITYAESVFTQVLEPNTYMYNTLIKGLMFNSNPKRVFHYYINMRRYGLFADNYTYPFILKACVDPTILYTTRKHDMDRSGLSEGRQVHGEIIKGGFEGDVFVRNGLIGMYCKVGKMGFSRVLFEGFSGKDLVSWNLMLNGYVRCRDMGNAEKLFDGMPERDVVSWSVMIDGYKKMGDVAHARVLFDSMPSRDLISWNSIIDAYVKAGDMQSAYELFDDMDEKNVISWSIIIDGYVKHGNPKKSLDIFRQMLCQGVKPDKISIAGAVSACALLGALDQGRWIHMYTKKNKIMVDIVVQTALMDMYMKCGRVEEATLIFSDMKETNVVTWNVLISGLGMNGYGKAALDCFMQMEMTGIPMDDLIFVSALTACSHAGLIVEGLDIFCQMEAWGIDPKIEHYGCLVDLLGRAGQLDKAISIIDSMPMKQNAELWGSLLLACRIHHNVVLAEVVLERLKELKADDCGVYILMSNIYADVGKWEGVGRARKVMRERKLKKSSGKSVIEIGSAIEEFTSGQGLQIQSEEIAKVLWSLLKVENFDE</sequence>
<dbReference type="Pfam" id="PF20431">
    <property type="entry name" value="E_motif"/>
    <property type="match status" value="1"/>
</dbReference>
<keyword evidence="1" id="KW-0677">Repeat</keyword>
<dbReference type="PANTHER" id="PTHR47926">
    <property type="entry name" value="PENTATRICOPEPTIDE REPEAT-CONTAINING PROTEIN"/>
    <property type="match status" value="1"/>
</dbReference>
<proteinExistence type="predicted"/>
<feature type="repeat" description="PPR" evidence="2">
    <location>
        <begin position="282"/>
        <end position="316"/>
    </location>
</feature>
<dbReference type="Pfam" id="PF13041">
    <property type="entry name" value="PPR_2"/>
    <property type="match status" value="2"/>
</dbReference>
<dbReference type="Pfam" id="PF01535">
    <property type="entry name" value="PPR"/>
    <property type="match status" value="5"/>
</dbReference>
<feature type="repeat" description="PPR" evidence="2">
    <location>
        <begin position="251"/>
        <end position="281"/>
    </location>
</feature>
<evidence type="ECO:0008006" key="5">
    <source>
        <dbReference type="Google" id="ProtNLM"/>
    </source>
</evidence>
<dbReference type="InterPro" id="IPR011990">
    <property type="entry name" value="TPR-like_helical_dom_sf"/>
</dbReference>
<organism evidence="3 4">
    <name type="scientific">Daucus carota subsp. sativus</name>
    <name type="common">Carrot</name>
    <dbReference type="NCBI Taxonomy" id="79200"/>
    <lineage>
        <taxon>Eukaryota</taxon>
        <taxon>Viridiplantae</taxon>
        <taxon>Streptophyta</taxon>
        <taxon>Embryophyta</taxon>
        <taxon>Tracheophyta</taxon>
        <taxon>Spermatophyta</taxon>
        <taxon>Magnoliopsida</taxon>
        <taxon>eudicotyledons</taxon>
        <taxon>Gunneridae</taxon>
        <taxon>Pentapetalae</taxon>
        <taxon>asterids</taxon>
        <taxon>campanulids</taxon>
        <taxon>Apiales</taxon>
        <taxon>Apiaceae</taxon>
        <taxon>Apioideae</taxon>
        <taxon>Scandiceae</taxon>
        <taxon>Daucinae</taxon>
        <taxon>Daucus</taxon>
        <taxon>Daucus sect. Daucus</taxon>
    </lineage>
</organism>
<accession>A0AAF0X8W2</accession>
<feature type="repeat" description="PPR" evidence="2">
    <location>
        <begin position="383"/>
        <end position="417"/>
    </location>
</feature>
<dbReference type="AlphaFoldDB" id="A0AAF0X8W2"/>
<dbReference type="FunFam" id="1.25.40.10:FF:000348">
    <property type="entry name" value="Pentatricopeptide repeat-containing protein chloroplastic"/>
    <property type="match status" value="1"/>
</dbReference>
<protein>
    <recommendedName>
        <fullName evidence="5">Pentacotripeptide-repeat region of PRORP domain-containing protein</fullName>
    </recommendedName>
</protein>
<dbReference type="GO" id="GO:0009451">
    <property type="term" value="P:RNA modification"/>
    <property type="evidence" value="ECO:0007669"/>
    <property type="project" value="InterPro"/>
</dbReference>
<feature type="repeat" description="PPR" evidence="2">
    <location>
        <begin position="189"/>
        <end position="223"/>
    </location>
</feature>
<feature type="repeat" description="PPR" evidence="2">
    <location>
        <begin position="418"/>
        <end position="452"/>
    </location>
</feature>
<keyword evidence="4" id="KW-1185">Reference proteome</keyword>
<reference evidence="3" key="2">
    <citation type="submission" date="2022-03" db="EMBL/GenBank/DDBJ databases">
        <title>Draft title - Genomic analysis of global carrot germplasm unveils the trajectory of domestication and the origin of high carotenoid orange carrot.</title>
        <authorList>
            <person name="Iorizzo M."/>
            <person name="Ellison S."/>
            <person name="Senalik D."/>
            <person name="Macko-Podgorni A."/>
            <person name="Grzebelus D."/>
            <person name="Bostan H."/>
            <person name="Rolling W."/>
            <person name="Curaba J."/>
            <person name="Simon P."/>
        </authorList>
    </citation>
    <scope>NUCLEOTIDE SEQUENCE</scope>
    <source>
        <tissue evidence="3">Leaf</tissue>
    </source>
</reference>
<dbReference type="InterPro" id="IPR002885">
    <property type="entry name" value="PPR_rpt"/>
</dbReference>
<dbReference type="InterPro" id="IPR046848">
    <property type="entry name" value="E_motif"/>
</dbReference>
<evidence type="ECO:0000256" key="2">
    <source>
        <dbReference type="PROSITE-ProRule" id="PRU00708"/>
    </source>
</evidence>
<evidence type="ECO:0000313" key="4">
    <source>
        <dbReference type="Proteomes" id="UP000077755"/>
    </source>
</evidence>
<dbReference type="NCBIfam" id="TIGR00756">
    <property type="entry name" value="PPR"/>
    <property type="match status" value="7"/>
</dbReference>
<dbReference type="PROSITE" id="PS51375">
    <property type="entry name" value="PPR"/>
    <property type="match status" value="6"/>
</dbReference>
<gene>
    <name evidence="3" type="ORF">DCAR_0521983</name>
</gene>
<dbReference type="Pfam" id="PF12854">
    <property type="entry name" value="PPR_1"/>
    <property type="match status" value="1"/>
</dbReference>
<dbReference type="InterPro" id="IPR046960">
    <property type="entry name" value="PPR_At4g14850-like_plant"/>
</dbReference>
<dbReference type="Gene3D" id="1.25.40.10">
    <property type="entry name" value="Tetratricopeptide repeat domain"/>
    <property type="match status" value="5"/>
</dbReference>